<evidence type="ECO:0000259" key="7">
    <source>
        <dbReference type="SMART" id="SM00278"/>
    </source>
</evidence>
<comment type="cofactor">
    <cofactor evidence="1">
        <name>Mg(2+)</name>
        <dbReference type="ChEBI" id="CHEBI:18420"/>
    </cofactor>
</comment>
<dbReference type="Gene3D" id="1.10.150.110">
    <property type="entry name" value="DNA polymerase beta, N-terminal domain-like"/>
    <property type="match status" value="1"/>
</dbReference>
<evidence type="ECO:0000256" key="2">
    <source>
        <dbReference type="ARBA" id="ARBA00012417"/>
    </source>
</evidence>
<dbReference type="InterPro" id="IPR003141">
    <property type="entry name" value="Pol/His_phosphatase_N"/>
</dbReference>
<evidence type="ECO:0000256" key="4">
    <source>
        <dbReference type="ARBA" id="ARBA00022695"/>
    </source>
</evidence>
<dbReference type="InterPro" id="IPR043519">
    <property type="entry name" value="NT_sf"/>
</dbReference>
<dbReference type="Gene3D" id="3.20.20.140">
    <property type="entry name" value="Metal-dependent hydrolases"/>
    <property type="match status" value="1"/>
</dbReference>
<feature type="domain" description="Helix-hairpin-helix DNA-binding motif class 1" evidence="7">
    <location>
        <begin position="125"/>
        <end position="144"/>
    </location>
</feature>
<feature type="domain" description="Helix-hairpin-helix DNA-binding motif class 1" evidence="7">
    <location>
        <begin position="90"/>
        <end position="109"/>
    </location>
</feature>
<dbReference type="InterPro" id="IPR047967">
    <property type="entry name" value="PolX_PHP"/>
</dbReference>
<evidence type="ECO:0000256" key="1">
    <source>
        <dbReference type="ARBA" id="ARBA00001946"/>
    </source>
</evidence>
<comment type="catalytic activity">
    <reaction evidence="6">
        <text>DNA(n) + a 2'-deoxyribonucleoside 5'-triphosphate = DNA(n+1) + diphosphate</text>
        <dbReference type="Rhea" id="RHEA:22508"/>
        <dbReference type="Rhea" id="RHEA-COMP:17339"/>
        <dbReference type="Rhea" id="RHEA-COMP:17340"/>
        <dbReference type="ChEBI" id="CHEBI:33019"/>
        <dbReference type="ChEBI" id="CHEBI:61560"/>
        <dbReference type="ChEBI" id="CHEBI:173112"/>
        <dbReference type="EC" id="2.7.7.7"/>
    </reaction>
</comment>
<sequence length="600" mass="66696">MDKSDVVRHLKLANDLWAIEGANPYSVRAHDFAADAIAKSELSIDEILRLAPGSIRGVGRETLEMIRALQTGGLPALLLRLQISIPVSCAELLRLPGIGPKTAHTLVHEYDIYNTEDLQQALLQSRLGQVPGLGPKRMARLRRDIHVFLERQHSFPVAFAWPIAVQLEEMLRQVPQVLRVSVTGPLRRLVVMVPRIELVVAAVAPHKVAEFAKQASTGKDIQEVNTRTLDFSLSVSGSTVPVRLFVVPPEEFATALMETTGDETHQSVMKGLLLQRGINWTDEGRLELAQPTAAVRSTVEAGEVSEEVKVSDAVKVSEADHVSYVIKVSDEADIYHLIGLPYFPPEVREGQGILCKPERLVRQQDIRGDLHVHSNWSDGSLSIAEIGQVADELGYEYVAITDHSQSLTIAGGLTADQLRQRKVEIDAVQRQTKAHLLNGIEVDILADGSLDLPDDVLFQLDIVIASVHSSMQQTKEQVTERIVRAILHPAVHIIGHLTGRILGRRSGYELDVRELLDAAAKHRVLFELNANPNRLDIAEETLFEAKRRGLMVPINTDTHHREEFGNIRYGVRMALRGGLYKEDVLNTLPYDQLIDYLKRP</sequence>
<accession>A0A9X7Z7T5</accession>
<keyword evidence="5" id="KW-0239">DNA-directed DNA polymerase</keyword>
<dbReference type="PANTHER" id="PTHR36928:SF1">
    <property type="entry name" value="PHOSPHATASE YCDX-RELATED"/>
    <property type="match status" value="1"/>
</dbReference>
<evidence type="ECO:0000313" key="9">
    <source>
        <dbReference type="EMBL" id="QSO47690.1"/>
    </source>
</evidence>
<dbReference type="Gene3D" id="1.10.150.20">
    <property type="entry name" value="5' to 3' exonuclease, C-terminal subdomain"/>
    <property type="match status" value="1"/>
</dbReference>
<dbReference type="GO" id="GO:0003887">
    <property type="term" value="F:DNA-directed DNA polymerase activity"/>
    <property type="evidence" value="ECO:0007669"/>
    <property type="project" value="UniProtKB-KW"/>
</dbReference>
<reference evidence="9 10" key="1">
    <citation type="submission" date="2021-02" db="EMBL/GenBank/DDBJ databases">
        <title>Alicyclobacillus curvatus sp. nov. and Alicyclobacillus mengziensis sp. nov., two acidophilic bacteria isolated from acid mine drainage.</title>
        <authorList>
            <person name="Huang Y."/>
        </authorList>
    </citation>
    <scope>NUCLEOTIDE SEQUENCE [LARGE SCALE GENOMIC DNA]</scope>
    <source>
        <strain evidence="9 10">S30H14</strain>
    </source>
</reference>
<evidence type="ECO:0000313" key="10">
    <source>
        <dbReference type="Proteomes" id="UP000663505"/>
    </source>
</evidence>
<name>A0A9X7Z7T5_9BACL</name>
<dbReference type="SMART" id="SM00481">
    <property type="entry name" value="POLIIIAc"/>
    <property type="match status" value="1"/>
</dbReference>
<dbReference type="GO" id="GO:0008270">
    <property type="term" value="F:zinc ion binding"/>
    <property type="evidence" value="ECO:0007669"/>
    <property type="project" value="TreeGrafter"/>
</dbReference>
<keyword evidence="4" id="KW-0548">Nucleotidyltransferase</keyword>
<proteinExistence type="predicted"/>
<protein>
    <recommendedName>
        <fullName evidence="2">DNA-directed DNA polymerase</fullName>
        <ecNumber evidence="2">2.7.7.7</ecNumber>
    </recommendedName>
</protein>
<organism evidence="9 10">
    <name type="scientific">Alicyclobacillus mengziensis</name>
    <dbReference type="NCBI Taxonomy" id="2931921"/>
    <lineage>
        <taxon>Bacteria</taxon>
        <taxon>Bacillati</taxon>
        <taxon>Bacillota</taxon>
        <taxon>Bacilli</taxon>
        <taxon>Bacillales</taxon>
        <taxon>Alicyclobacillaceae</taxon>
        <taxon>Alicyclobacillus</taxon>
    </lineage>
</organism>
<dbReference type="InterPro" id="IPR003583">
    <property type="entry name" value="Hlx-hairpin-Hlx_DNA-bd_motif"/>
</dbReference>
<dbReference type="PANTHER" id="PTHR36928">
    <property type="entry name" value="PHOSPHATASE YCDX-RELATED"/>
    <property type="match status" value="1"/>
</dbReference>
<dbReference type="Pfam" id="PF02811">
    <property type="entry name" value="PHP"/>
    <property type="match status" value="1"/>
</dbReference>
<dbReference type="InterPro" id="IPR010994">
    <property type="entry name" value="RuvA_2-like"/>
</dbReference>
<dbReference type="SUPFAM" id="SSF81301">
    <property type="entry name" value="Nucleotidyltransferase"/>
    <property type="match status" value="1"/>
</dbReference>
<dbReference type="InterPro" id="IPR016195">
    <property type="entry name" value="Pol/histidinol_Pase-like"/>
</dbReference>
<keyword evidence="10" id="KW-1185">Reference proteome</keyword>
<dbReference type="Pfam" id="PF14520">
    <property type="entry name" value="HHH_5"/>
    <property type="match status" value="1"/>
</dbReference>
<dbReference type="PIRSF" id="PIRSF005047">
    <property type="entry name" value="UCP005047_YshC"/>
    <property type="match status" value="1"/>
</dbReference>
<dbReference type="EMBL" id="CP071182">
    <property type="protein sequence ID" value="QSO47690.1"/>
    <property type="molecule type" value="Genomic_DNA"/>
</dbReference>
<dbReference type="InterPro" id="IPR050243">
    <property type="entry name" value="PHP_phosphatase"/>
</dbReference>
<dbReference type="InterPro" id="IPR029398">
    <property type="entry name" value="PolB_thumb"/>
</dbReference>
<dbReference type="InterPro" id="IPR027421">
    <property type="entry name" value="DNA_pol_lamdba_lyase_dom_sf"/>
</dbReference>
<keyword evidence="3" id="KW-0808">Transferase</keyword>
<evidence type="ECO:0000256" key="3">
    <source>
        <dbReference type="ARBA" id="ARBA00022679"/>
    </source>
</evidence>
<dbReference type="SUPFAM" id="SSF47781">
    <property type="entry name" value="RuvA domain 2-like"/>
    <property type="match status" value="1"/>
</dbReference>
<dbReference type="GO" id="GO:0042578">
    <property type="term" value="F:phosphoric ester hydrolase activity"/>
    <property type="evidence" value="ECO:0007669"/>
    <property type="project" value="TreeGrafter"/>
</dbReference>
<dbReference type="SMART" id="SM00278">
    <property type="entry name" value="HhH1"/>
    <property type="match status" value="2"/>
</dbReference>
<dbReference type="Gene3D" id="3.30.460.10">
    <property type="entry name" value="Beta Polymerase, domain 2"/>
    <property type="match status" value="1"/>
</dbReference>
<dbReference type="EC" id="2.7.7.7" evidence="2"/>
<dbReference type="InterPro" id="IPR022311">
    <property type="entry name" value="PolX-like"/>
</dbReference>
<dbReference type="InterPro" id="IPR004013">
    <property type="entry name" value="PHP_dom"/>
</dbReference>
<dbReference type="GO" id="GO:0003677">
    <property type="term" value="F:DNA binding"/>
    <property type="evidence" value="ECO:0007669"/>
    <property type="project" value="InterPro"/>
</dbReference>
<evidence type="ECO:0000256" key="5">
    <source>
        <dbReference type="ARBA" id="ARBA00022932"/>
    </source>
</evidence>
<dbReference type="CDD" id="cd07436">
    <property type="entry name" value="PHP_PolX"/>
    <property type="match status" value="1"/>
</dbReference>
<dbReference type="KEGG" id="afx:JZ786_01125"/>
<dbReference type="GO" id="GO:0006281">
    <property type="term" value="P:DNA repair"/>
    <property type="evidence" value="ECO:0007669"/>
    <property type="project" value="InterPro"/>
</dbReference>
<dbReference type="InterPro" id="IPR037160">
    <property type="entry name" value="DNA_Pol_thumb_sf"/>
</dbReference>
<dbReference type="SUPFAM" id="SSF89550">
    <property type="entry name" value="PHP domain-like"/>
    <property type="match status" value="1"/>
</dbReference>
<evidence type="ECO:0000256" key="6">
    <source>
        <dbReference type="ARBA" id="ARBA00049244"/>
    </source>
</evidence>
<dbReference type="GO" id="GO:0005829">
    <property type="term" value="C:cytosol"/>
    <property type="evidence" value="ECO:0007669"/>
    <property type="project" value="TreeGrafter"/>
</dbReference>
<dbReference type="RefSeq" id="WP_206657034.1">
    <property type="nucleotide sequence ID" value="NZ_CP071182.1"/>
</dbReference>
<gene>
    <name evidence="9" type="ORF">JZ786_01125</name>
</gene>
<dbReference type="Gene3D" id="3.30.210.10">
    <property type="entry name" value="DNA polymerase, thumb domain"/>
    <property type="match status" value="1"/>
</dbReference>
<dbReference type="Pfam" id="PF14791">
    <property type="entry name" value="DNA_pol_B_thumb"/>
    <property type="match status" value="1"/>
</dbReference>
<dbReference type="Proteomes" id="UP000663505">
    <property type="component" value="Chromosome"/>
</dbReference>
<dbReference type="AlphaFoldDB" id="A0A9X7Z7T5"/>
<dbReference type="FunFam" id="3.20.20.140:FF:000047">
    <property type="entry name" value="PHP domain-containing protein"/>
    <property type="match status" value="1"/>
</dbReference>
<evidence type="ECO:0000259" key="8">
    <source>
        <dbReference type="SMART" id="SM00481"/>
    </source>
</evidence>
<feature type="domain" description="Polymerase/histidinol phosphatase N-terminal" evidence="8">
    <location>
        <begin position="368"/>
        <end position="446"/>
    </location>
</feature>